<feature type="domain" description="Cyclic nucleotide-binding" evidence="1">
    <location>
        <begin position="343"/>
        <end position="435"/>
    </location>
</feature>
<dbReference type="PANTHER" id="PTHR23011">
    <property type="entry name" value="CYCLIC NUCLEOTIDE-BINDING DOMAIN CONTAINING PROTEIN"/>
    <property type="match status" value="1"/>
</dbReference>
<dbReference type="Gene3D" id="2.60.120.10">
    <property type="entry name" value="Jelly Rolls"/>
    <property type="match status" value="1"/>
</dbReference>
<gene>
    <name evidence="2" type="ORF">PoB_006966300</name>
</gene>
<proteinExistence type="predicted"/>
<organism evidence="2 3">
    <name type="scientific">Plakobranchus ocellatus</name>
    <dbReference type="NCBI Taxonomy" id="259542"/>
    <lineage>
        <taxon>Eukaryota</taxon>
        <taxon>Metazoa</taxon>
        <taxon>Spiralia</taxon>
        <taxon>Lophotrochozoa</taxon>
        <taxon>Mollusca</taxon>
        <taxon>Gastropoda</taxon>
        <taxon>Heterobranchia</taxon>
        <taxon>Euthyneura</taxon>
        <taxon>Panpulmonata</taxon>
        <taxon>Sacoglossa</taxon>
        <taxon>Placobranchoidea</taxon>
        <taxon>Plakobranchidae</taxon>
        <taxon>Plakobranchus</taxon>
    </lineage>
</organism>
<dbReference type="Pfam" id="PF00027">
    <property type="entry name" value="cNMP_binding"/>
    <property type="match status" value="1"/>
</dbReference>
<evidence type="ECO:0000313" key="3">
    <source>
        <dbReference type="Proteomes" id="UP000735302"/>
    </source>
</evidence>
<dbReference type="PROSITE" id="PS50042">
    <property type="entry name" value="CNMP_BINDING_3"/>
    <property type="match status" value="1"/>
</dbReference>
<dbReference type="SUPFAM" id="SSF51206">
    <property type="entry name" value="cAMP-binding domain-like"/>
    <property type="match status" value="1"/>
</dbReference>
<comment type="caution">
    <text evidence="2">The sequence shown here is derived from an EMBL/GenBank/DDBJ whole genome shotgun (WGS) entry which is preliminary data.</text>
</comment>
<name>A0AAV4DFU9_9GAST</name>
<dbReference type="InterPro" id="IPR000595">
    <property type="entry name" value="cNMP-bd_dom"/>
</dbReference>
<dbReference type="PANTHER" id="PTHR23011:SF32">
    <property type="entry name" value="CYCLIC NUCLEOTIDE-BINDING DOMAIN-CONTAINING PROTEIN 1"/>
    <property type="match status" value="1"/>
</dbReference>
<keyword evidence="3" id="KW-1185">Reference proteome</keyword>
<accession>A0AAV4DFU9</accession>
<dbReference type="CDD" id="cd00038">
    <property type="entry name" value="CAP_ED"/>
    <property type="match status" value="1"/>
</dbReference>
<dbReference type="InterPro" id="IPR018490">
    <property type="entry name" value="cNMP-bd_dom_sf"/>
</dbReference>
<evidence type="ECO:0000313" key="2">
    <source>
        <dbReference type="EMBL" id="GFO43158.1"/>
    </source>
</evidence>
<evidence type="ECO:0000259" key="1">
    <source>
        <dbReference type="PROSITE" id="PS50042"/>
    </source>
</evidence>
<dbReference type="InterPro" id="IPR014710">
    <property type="entry name" value="RmlC-like_jellyroll"/>
</dbReference>
<dbReference type="AlphaFoldDB" id="A0AAV4DFU9"/>
<protein>
    <submittedName>
        <fullName evidence="2">Cyclic nucleotide-binding domain-containing protein 2-like</fullName>
    </submittedName>
</protein>
<sequence length="452" mass="53156">MRLTDQLPSRCPSRLFKTFATGYQEEVPPIKSPYDEKMEKYVQKNTTLYSNKVYIPWYRRYVHAIPDIEQQEAFQPYREIQTRDEDIALQYLYGTHECMHANVISGKCRLSATQCKYIRELSMSKYTRAQERLETQKEIEKTEDHAFTSPGRDIDLTSEFGYSENKKKMVLPAINFLLKQHHRRRRNFSRRPLSPSSKWLKFKSDQMSNALKRKAAYMKQKQTRNKIRRIFSLVFYVIRFIKCVAMIAGDTQTLLKDPKFTRVSHDTPTEEKTGKEWTFFNVHAFQKAGQVQVPFHIQLILSKPWFTRTVKEVEAAVQYLEKMRSFTAYPRPFQLILARVAWYIELPTSKVVIRESQQSVNFYLLLNGSVRIDRLEGSPCEAEGGSFQTLRMLTSQDIFGDDCVTDPSSLRKYTATTEEECALLDFNMYDYNNMIQTAHTSEVAPDHIRFLW</sequence>
<reference evidence="2 3" key="1">
    <citation type="journal article" date="2021" name="Elife">
        <title>Chloroplast acquisition without the gene transfer in kleptoplastic sea slugs, Plakobranchus ocellatus.</title>
        <authorList>
            <person name="Maeda T."/>
            <person name="Takahashi S."/>
            <person name="Yoshida T."/>
            <person name="Shimamura S."/>
            <person name="Takaki Y."/>
            <person name="Nagai Y."/>
            <person name="Toyoda A."/>
            <person name="Suzuki Y."/>
            <person name="Arimoto A."/>
            <person name="Ishii H."/>
            <person name="Satoh N."/>
            <person name="Nishiyama T."/>
            <person name="Hasebe M."/>
            <person name="Maruyama T."/>
            <person name="Minagawa J."/>
            <person name="Obokata J."/>
            <person name="Shigenobu S."/>
        </authorList>
    </citation>
    <scope>NUCLEOTIDE SEQUENCE [LARGE SCALE GENOMIC DNA]</scope>
</reference>
<dbReference type="Proteomes" id="UP000735302">
    <property type="component" value="Unassembled WGS sequence"/>
</dbReference>
<dbReference type="EMBL" id="BLXT01007857">
    <property type="protein sequence ID" value="GFO43158.1"/>
    <property type="molecule type" value="Genomic_DNA"/>
</dbReference>